<protein>
    <recommendedName>
        <fullName evidence="4">META domain-containing protein</fullName>
    </recommendedName>
</protein>
<sequence>MKINKMIIAATIALASQVHAQDNIFENATWKIESIADDGTATLIKTKKLNLFEDQATFHFLHFSDERSYTTGNNCFGMTGIYQIYENETIEFSEGTSGMASDCEEPKSLLGYYMLTVDNNTVTLTPFAAPNYEEPYPGEAQIAVDAAVEEAKRAKEAAKKKNN</sequence>
<name>A0ABY5NPP4_9FLAO</name>
<proteinExistence type="predicted"/>
<dbReference type="Proteomes" id="UP001317001">
    <property type="component" value="Chromosome"/>
</dbReference>
<evidence type="ECO:0000313" key="2">
    <source>
        <dbReference type="EMBL" id="UUV20479.1"/>
    </source>
</evidence>
<gene>
    <name evidence="2" type="ORF">NPX36_08880</name>
</gene>
<feature type="chain" id="PRO_5045071429" description="META domain-containing protein" evidence="1">
    <location>
        <begin position="21"/>
        <end position="163"/>
    </location>
</feature>
<evidence type="ECO:0008006" key="4">
    <source>
        <dbReference type="Google" id="ProtNLM"/>
    </source>
</evidence>
<dbReference type="RefSeq" id="WP_257498380.1">
    <property type="nucleotide sequence ID" value="NZ_CP102382.1"/>
</dbReference>
<evidence type="ECO:0000256" key="1">
    <source>
        <dbReference type="SAM" id="SignalP"/>
    </source>
</evidence>
<accession>A0ABY5NPP4</accession>
<dbReference type="EMBL" id="CP102382">
    <property type="protein sequence ID" value="UUV20479.1"/>
    <property type="molecule type" value="Genomic_DNA"/>
</dbReference>
<evidence type="ECO:0000313" key="3">
    <source>
        <dbReference type="Proteomes" id="UP001317001"/>
    </source>
</evidence>
<reference evidence="2 3" key="1">
    <citation type="submission" date="2022-08" db="EMBL/GenBank/DDBJ databases">
        <title>Myroides zhujiangensis sp. nov., a novel bacterium isolated from sediment in the Pearl River Estuary.</title>
        <authorList>
            <person name="Cui L."/>
        </authorList>
    </citation>
    <scope>NUCLEOTIDE SEQUENCE [LARGE SCALE GENOMIC DNA]</scope>
    <source>
        <strain evidence="2 3">SCSIO 72103</strain>
    </source>
</reference>
<feature type="signal peptide" evidence="1">
    <location>
        <begin position="1"/>
        <end position="20"/>
    </location>
</feature>
<keyword evidence="1" id="KW-0732">Signal</keyword>
<organism evidence="2 3">
    <name type="scientific">Paenimyroides aestuarii</name>
    <dbReference type="NCBI Taxonomy" id="2968490"/>
    <lineage>
        <taxon>Bacteria</taxon>
        <taxon>Pseudomonadati</taxon>
        <taxon>Bacteroidota</taxon>
        <taxon>Flavobacteriia</taxon>
        <taxon>Flavobacteriales</taxon>
        <taxon>Flavobacteriaceae</taxon>
        <taxon>Paenimyroides</taxon>
    </lineage>
</organism>
<keyword evidence="3" id="KW-1185">Reference proteome</keyword>